<feature type="domain" description="WW" evidence="1">
    <location>
        <begin position="47"/>
        <end position="80"/>
    </location>
</feature>
<dbReference type="PROSITE" id="PS50020">
    <property type="entry name" value="WW_DOMAIN_2"/>
    <property type="match status" value="2"/>
</dbReference>
<evidence type="ECO:0000259" key="1">
    <source>
        <dbReference type="PROSITE" id="PS50020"/>
    </source>
</evidence>
<dbReference type="PROSITE" id="PS01159">
    <property type="entry name" value="WW_DOMAIN_1"/>
    <property type="match status" value="1"/>
</dbReference>
<gene>
    <name evidence="2" type="ORF">PPROV_000286800</name>
</gene>
<dbReference type="Pfam" id="PF00397">
    <property type="entry name" value="WW"/>
    <property type="match status" value="2"/>
</dbReference>
<dbReference type="SUPFAM" id="SSF51045">
    <property type="entry name" value="WW domain"/>
    <property type="match status" value="2"/>
</dbReference>
<protein>
    <recommendedName>
        <fullName evidence="1">WW domain-containing protein</fullName>
    </recommendedName>
</protein>
<dbReference type="EMBL" id="BNJQ01000007">
    <property type="protein sequence ID" value="GHP04114.1"/>
    <property type="molecule type" value="Genomic_DNA"/>
</dbReference>
<dbReference type="PANTHER" id="PTHR21715">
    <property type="entry name" value="RH04127P"/>
    <property type="match status" value="1"/>
</dbReference>
<name>A0A830HAI8_9CHLO</name>
<sequence length="332" mass="38138">MARTQNLHARPAIPAEVVRKAIELGIDYESPVTWRRYGWIAQEFYDARLPEPWSEYSDESSQIFYYDHSSGESRWEHPLLSTFRALLLKCEEEPQLLEYYQELYGSLRQYCDDRKGWWALNLLSTPNGGPPPTPEEVRDMAVYLGIDLTLEPDLLWIAKQAVQVALPPNWEELEDGTGAVYFYDVVNGKSTLKHPMDDYFFALAAEERRRLPERRKKTHGQPDIKSVWMPFLDDLGRAYYVHFGLGVVTYYVRVVASGPPSTILYAASVASPSRVVQANLATLLVESTVHDILHAKRRLAAHVRLVLLRWRVVESDDRGVIVHFRAEPGARH</sequence>
<accession>A0A830HAI8</accession>
<dbReference type="OrthoDB" id="6344460at2759"/>
<proteinExistence type="predicted"/>
<evidence type="ECO:0000313" key="3">
    <source>
        <dbReference type="Proteomes" id="UP000660262"/>
    </source>
</evidence>
<comment type="caution">
    <text evidence="2">The sequence shown here is derived from an EMBL/GenBank/DDBJ whole genome shotgun (WGS) entry which is preliminary data.</text>
</comment>
<dbReference type="CDD" id="cd00201">
    <property type="entry name" value="WW"/>
    <property type="match status" value="2"/>
</dbReference>
<dbReference type="InterPro" id="IPR036020">
    <property type="entry name" value="WW_dom_sf"/>
</dbReference>
<evidence type="ECO:0000313" key="2">
    <source>
        <dbReference type="EMBL" id="GHP04114.1"/>
    </source>
</evidence>
<dbReference type="SMART" id="SM00456">
    <property type="entry name" value="WW"/>
    <property type="match status" value="2"/>
</dbReference>
<feature type="domain" description="WW" evidence="1">
    <location>
        <begin position="164"/>
        <end position="197"/>
    </location>
</feature>
<dbReference type="Proteomes" id="UP000660262">
    <property type="component" value="Unassembled WGS sequence"/>
</dbReference>
<dbReference type="InterPro" id="IPR053233">
    <property type="entry name" value="ABRA-related"/>
</dbReference>
<organism evidence="2 3">
    <name type="scientific">Pycnococcus provasolii</name>
    <dbReference type="NCBI Taxonomy" id="41880"/>
    <lineage>
        <taxon>Eukaryota</taxon>
        <taxon>Viridiplantae</taxon>
        <taxon>Chlorophyta</taxon>
        <taxon>Pseudoscourfieldiophyceae</taxon>
        <taxon>Pseudoscourfieldiales</taxon>
        <taxon>Pycnococcaceae</taxon>
        <taxon>Pycnococcus</taxon>
    </lineage>
</organism>
<dbReference type="PANTHER" id="PTHR21715:SF0">
    <property type="entry name" value="RH04127P"/>
    <property type="match status" value="1"/>
</dbReference>
<keyword evidence="3" id="KW-1185">Reference proteome</keyword>
<reference evidence="2" key="1">
    <citation type="submission" date="2020-10" db="EMBL/GenBank/DDBJ databases">
        <title>Unveiling of a novel bifunctional photoreceptor, Dualchrome1, isolated from a cosmopolitan green alga.</title>
        <authorList>
            <person name="Suzuki S."/>
            <person name="Kawachi M."/>
        </authorList>
    </citation>
    <scope>NUCLEOTIDE SEQUENCE</scope>
    <source>
        <strain evidence="2">NIES 2893</strain>
    </source>
</reference>
<dbReference type="InterPro" id="IPR001202">
    <property type="entry name" value="WW_dom"/>
</dbReference>
<dbReference type="Gene3D" id="2.20.70.10">
    <property type="match status" value="1"/>
</dbReference>
<dbReference type="Gene3D" id="3.30.1470.10">
    <property type="entry name" value="Photosystem I PsaD, reaction center subunit II"/>
    <property type="match status" value="1"/>
</dbReference>
<dbReference type="AlphaFoldDB" id="A0A830HAI8"/>